<organism evidence="1 2">
    <name type="scientific">Meloidogyne javanica</name>
    <name type="common">Root-knot nematode worm</name>
    <dbReference type="NCBI Taxonomy" id="6303"/>
    <lineage>
        <taxon>Eukaryota</taxon>
        <taxon>Metazoa</taxon>
        <taxon>Ecdysozoa</taxon>
        <taxon>Nematoda</taxon>
        <taxon>Chromadorea</taxon>
        <taxon>Rhabditida</taxon>
        <taxon>Tylenchina</taxon>
        <taxon>Tylenchomorpha</taxon>
        <taxon>Tylenchoidea</taxon>
        <taxon>Meloidogynidae</taxon>
        <taxon>Meloidogyninae</taxon>
        <taxon>Meloidogyne</taxon>
        <taxon>Meloidogyne incognita group</taxon>
    </lineage>
</organism>
<dbReference type="Proteomes" id="UP000887561">
    <property type="component" value="Unplaced"/>
</dbReference>
<protein>
    <submittedName>
        <fullName evidence="2">MULE transposase domain-containing protein</fullName>
    </submittedName>
</protein>
<keyword evidence="1" id="KW-1185">Reference proteome</keyword>
<sequence>MKEFKGEAADGWIRGQINLLNLGGRNALFPIEHWNMVERLAEGLSRTNNSIEGWHSAWNSHLRSNPRLSVFCRKMIEEDKMWTDRVADYQAAPADGIRGRDSKRKEKYIRQDANLLTLIAEFNDRDPLVYLRACAYHLHF</sequence>
<name>A0A915LSJ2_MELJA</name>
<reference evidence="2" key="1">
    <citation type="submission" date="2022-11" db="UniProtKB">
        <authorList>
            <consortium name="WormBaseParasite"/>
        </authorList>
    </citation>
    <scope>IDENTIFICATION</scope>
</reference>
<dbReference type="WBParaSite" id="scaffold18372_cov148.g18890">
    <property type="protein sequence ID" value="scaffold18372_cov148.g18890"/>
    <property type="gene ID" value="scaffold18372_cov148.g18890"/>
</dbReference>
<proteinExistence type="predicted"/>
<evidence type="ECO:0000313" key="2">
    <source>
        <dbReference type="WBParaSite" id="scaffold18372_cov148.g18890"/>
    </source>
</evidence>
<accession>A0A915LSJ2</accession>
<dbReference type="AlphaFoldDB" id="A0A915LSJ2"/>
<evidence type="ECO:0000313" key="1">
    <source>
        <dbReference type="Proteomes" id="UP000887561"/>
    </source>
</evidence>